<evidence type="ECO:0000313" key="1">
    <source>
        <dbReference type="EMBL" id="GIG35945.1"/>
    </source>
</evidence>
<evidence type="ECO:0000313" key="2">
    <source>
        <dbReference type="Proteomes" id="UP000642125"/>
    </source>
</evidence>
<accession>A0A919PAD9</accession>
<reference evidence="1" key="1">
    <citation type="submission" date="2021-01" db="EMBL/GenBank/DDBJ databases">
        <title>Whole genome shotgun sequence of Cellulomonas pakistanensis NBRC 110800.</title>
        <authorList>
            <person name="Komaki H."/>
            <person name="Tamura T."/>
        </authorList>
    </citation>
    <scope>NUCLEOTIDE SEQUENCE</scope>
    <source>
        <strain evidence="1">NBRC 110800</strain>
    </source>
</reference>
<dbReference type="AlphaFoldDB" id="A0A919PAD9"/>
<gene>
    <name evidence="1" type="ORF">Cpa01nite_13260</name>
</gene>
<dbReference type="Proteomes" id="UP000642125">
    <property type="component" value="Unassembled WGS sequence"/>
</dbReference>
<keyword evidence="2" id="KW-1185">Reference proteome</keyword>
<proteinExistence type="predicted"/>
<comment type="caution">
    <text evidence="1">The sequence shown here is derived from an EMBL/GenBank/DDBJ whole genome shotgun (WGS) entry which is preliminary data.</text>
</comment>
<sequence length="53" mass="5917">MGSRVSSALRKMALRNGSRGVVMEMTTSDQQASETEFDDIAWTSVSNPRRVRI</sequence>
<name>A0A919PAD9_9CELL</name>
<dbReference type="EMBL" id="BONO01000007">
    <property type="protein sequence ID" value="GIG35945.1"/>
    <property type="molecule type" value="Genomic_DNA"/>
</dbReference>
<organism evidence="1 2">
    <name type="scientific">Cellulomonas pakistanensis</name>
    <dbReference type="NCBI Taxonomy" id="992287"/>
    <lineage>
        <taxon>Bacteria</taxon>
        <taxon>Bacillati</taxon>
        <taxon>Actinomycetota</taxon>
        <taxon>Actinomycetes</taxon>
        <taxon>Micrococcales</taxon>
        <taxon>Cellulomonadaceae</taxon>
        <taxon>Cellulomonas</taxon>
    </lineage>
</organism>
<protein>
    <submittedName>
        <fullName evidence="1">Uncharacterized protein</fullName>
    </submittedName>
</protein>